<evidence type="ECO:0008006" key="4">
    <source>
        <dbReference type="Google" id="ProtNLM"/>
    </source>
</evidence>
<feature type="transmembrane region" description="Helical" evidence="1">
    <location>
        <begin position="350"/>
        <end position="370"/>
    </location>
</feature>
<feature type="transmembrane region" description="Helical" evidence="1">
    <location>
        <begin position="305"/>
        <end position="324"/>
    </location>
</feature>
<sequence>MVKYKNWVFVVLILFFLLFSFSPTIFELFQSNNLTDKNREFILEHNYYWPDYNLYLSKIRQGFEGHLTAKELYTSESHRGSLIQEFYVVLGLLGRYLKLVPNYSYLLGRIIFAPLLLIVILKLVKYYFPSTSVRVRPLAPLRSDPIAWQIISFLIIIVSGSFPRFWFDQNGALQIGRYMEWWSNIDSLQRITFIPHILFGQVVSFFLLYQLVIRVRPLTPLRSDPVLIFYIILGNLVGLVFPPSLITLNGVILLLIFVKSYKSLVLIAGDVKEGIPNVASPALSPAERGDFEAKIGKLSRQDPQIIVYFLFIIFTLPSLLYIYLLTKQLPWSALLNFHRTHPMMIPLDQYVLGTGPIIFLGFFGAIISIIKKEEKYRPLILWLVVTFGLASFFSIVKEQSPLRFTQTGLFIPLGILGAYFLRRLSNLSYLRYLSYLSIIIYIFGNLFMMKVSFDWQVSWIGQLIAATYPAVPYPPQTVFPLKDWMAGIRWLRDNTKSDDVILAEITAGNYIPAYSGNTVYFGQANTYDYENKQILVDKFFKGEFNLNQAEIFIKNGRIKYVFEDKNLPAGETGLSGIYPFLKPVFHNSIVTIYKVKS</sequence>
<proteinExistence type="predicted"/>
<dbReference type="AlphaFoldDB" id="A0A1F6AN56"/>
<evidence type="ECO:0000256" key="1">
    <source>
        <dbReference type="SAM" id="Phobius"/>
    </source>
</evidence>
<feature type="transmembrane region" description="Helical" evidence="1">
    <location>
        <begin position="6"/>
        <end position="29"/>
    </location>
</feature>
<feature type="transmembrane region" description="Helical" evidence="1">
    <location>
        <begin position="379"/>
        <end position="396"/>
    </location>
</feature>
<keyword evidence="1" id="KW-1133">Transmembrane helix</keyword>
<evidence type="ECO:0000313" key="2">
    <source>
        <dbReference type="EMBL" id="OGG26129.1"/>
    </source>
</evidence>
<name>A0A1F6AN56_9BACT</name>
<feature type="transmembrane region" description="Helical" evidence="1">
    <location>
        <begin position="105"/>
        <end position="126"/>
    </location>
</feature>
<comment type="caution">
    <text evidence="2">The sequence shown here is derived from an EMBL/GenBank/DDBJ whole genome shotgun (WGS) entry which is preliminary data.</text>
</comment>
<keyword evidence="1" id="KW-0472">Membrane</keyword>
<feature type="transmembrane region" description="Helical" evidence="1">
    <location>
        <begin position="228"/>
        <end position="258"/>
    </location>
</feature>
<dbReference type="Proteomes" id="UP000176609">
    <property type="component" value="Unassembled WGS sequence"/>
</dbReference>
<keyword evidence="1" id="KW-0812">Transmembrane</keyword>
<dbReference type="EMBL" id="MFJR01000013">
    <property type="protein sequence ID" value="OGG26129.1"/>
    <property type="molecule type" value="Genomic_DNA"/>
</dbReference>
<evidence type="ECO:0000313" key="3">
    <source>
        <dbReference type="Proteomes" id="UP000176609"/>
    </source>
</evidence>
<feature type="transmembrane region" description="Helical" evidence="1">
    <location>
        <begin position="188"/>
        <end position="208"/>
    </location>
</feature>
<organism evidence="2 3">
    <name type="scientific">Candidatus Gottesmanbacteria bacterium RIFCSPLOWO2_01_FULL_39_12b</name>
    <dbReference type="NCBI Taxonomy" id="1798388"/>
    <lineage>
        <taxon>Bacteria</taxon>
        <taxon>Candidatus Gottesmaniibacteriota</taxon>
    </lineage>
</organism>
<gene>
    <name evidence="2" type="ORF">A2960_04000</name>
</gene>
<protein>
    <recommendedName>
        <fullName evidence="4">Glycosyltransferase RgtA/B/C/D-like domain-containing protein</fullName>
    </recommendedName>
</protein>
<feature type="transmembrane region" description="Helical" evidence="1">
    <location>
        <begin position="146"/>
        <end position="167"/>
    </location>
</feature>
<accession>A0A1F6AN56</accession>
<reference evidence="2 3" key="1">
    <citation type="journal article" date="2016" name="Nat. Commun.">
        <title>Thousands of microbial genomes shed light on interconnected biogeochemical processes in an aquifer system.</title>
        <authorList>
            <person name="Anantharaman K."/>
            <person name="Brown C.T."/>
            <person name="Hug L.A."/>
            <person name="Sharon I."/>
            <person name="Castelle C.J."/>
            <person name="Probst A.J."/>
            <person name="Thomas B.C."/>
            <person name="Singh A."/>
            <person name="Wilkins M.J."/>
            <person name="Karaoz U."/>
            <person name="Brodie E.L."/>
            <person name="Williams K.H."/>
            <person name="Hubbard S.S."/>
            <person name="Banfield J.F."/>
        </authorList>
    </citation>
    <scope>NUCLEOTIDE SEQUENCE [LARGE SCALE GENOMIC DNA]</scope>
</reference>
<feature type="transmembrane region" description="Helical" evidence="1">
    <location>
        <begin position="433"/>
        <end position="453"/>
    </location>
</feature>